<evidence type="ECO:0000256" key="1">
    <source>
        <dbReference type="ARBA" id="ARBA00005044"/>
    </source>
</evidence>
<evidence type="ECO:0000256" key="2">
    <source>
        <dbReference type="ARBA" id="ARBA00008014"/>
    </source>
</evidence>
<comment type="similarity">
    <text evidence="2">Belongs to the chorismate synthase family.</text>
</comment>
<comment type="pathway">
    <text evidence="1">Metabolic intermediate biosynthesis; chorismate biosynthesis; chorismate from D-erythrose 4-phosphate and phosphoenolpyruvate: step 7/7.</text>
</comment>
<accession>A0A383ASI8</accession>
<evidence type="ECO:0000313" key="7">
    <source>
        <dbReference type="EMBL" id="SVE10777.1"/>
    </source>
</evidence>
<dbReference type="GO" id="GO:0008652">
    <property type="term" value="P:amino acid biosynthetic process"/>
    <property type="evidence" value="ECO:0007669"/>
    <property type="project" value="UniProtKB-KW"/>
</dbReference>
<organism evidence="7">
    <name type="scientific">marine metagenome</name>
    <dbReference type="NCBI Taxonomy" id="408172"/>
    <lineage>
        <taxon>unclassified sequences</taxon>
        <taxon>metagenomes</taxon>
        <taxon>ecological metagenomes</taxon>
    </lineage>
</organism>
<dbReference type="InterPro" id="IPR020541">
    <property type="entry name" value="Chorismate_synthase_CS"/>
</dbReference>
<name>A0A383ASI8_9ZZZZ</name>
<dbReference type="GO" id="GO:0010181">
    <property type="term" value="F:FMN binding"/>
    <property type="evidence" value="ECO:0007669"/>
    <property type="project" value="TreeGrafter"/>
</dbReference>
<sequence>NKTQNTVTTNGKKTKIRVEGRHDPCVSPRAVPIAEAMAALTLIDHLMRNQFSQLK</sequence>
<keyword evidence="6" id="KW-0456">Lyase</keyword>
<dbReference type="EC" id="4.2.3.5" evidence="3"/>
<dbReference type="InterPro" id="IPR035904">
    <property type="entry name" value="Chorismate_synth_AroC_sf"/>
</dbReference>
<proteinExistence type="inferred from homology"/>
<protein>
    <recommendedName>
        <fullName evidence="3">chorismate synthase</fullName>
        <ecNumber evidence="3">4.2.3.5</ecNumber>
    </recommendedName>
</protein>
<evidence type="ECO:0000256" key="5">
    <source>
        <dbReference type="ARBA" id="ARBA00023141"/>
    </source>
</evidence>
<dbReference type="UniPathway" id="UPA00053">
    <property type="reaction ID" value="UER00090"/>
</dbReference>
<dbReference type="PANTHER" id="PTHR21085:SF0">
    <property type="entry name" value="CHORISMATE SYNTHASE"/>
    <property type="match status" value="1"/>
</dbReference>
<dbReference type="GO" id="GO:0004107">
    <property type="term" value="F:chorismate synthase activity"/>
    <property type="evidence" value="ECO:0007669"/>
    <property type="project" value="UniProtKB-EC"/>
</dbReference>
<feature type="non-terminal residue" evidence="7">
    <location>
        <position position="1"/>
    </location>
</feature>
<dbReference type="SUPFAM" id="SSF103263">
    <property type="entry name" value="Chorismate synthase, AroC"/>
    <property type="match status" value="1"/>
</dbReference>
<dbReference type="AlphaFoldDB" id="A0A383ASI8"/>
<evidence type="ECO:0000256" key="4">
    <source>
        <dbReference type="ARBA" id="ARBA00022605"/>
    </source>
</evidence>
<dbReference type="Pfam" id="PF01264">
    <property type="entry name" value="Chorismate_synt"/>
    <property type="match status" value="1"/>
</dbReference>
<gene>
    <name evidence="7" type="ORF">METZ01_LOCUS463631</name>
</gene>
<dbReference type="PANTHER" id="PTHR21085">
    <property type="entry name" value="CHORISMATE SYNTHASE"/>
    <property type="match status" value="1"/>
</dbReference>
<dbReference type="GO" id="GO:0009073">
    <property type="term" value="P:aromatic amino acid family biosynthetic process"/>
    <property type="evidence" value="ECO:0007669"/>
    <property type="project" value="UniProtKB-KW"/>
</dbReference>
<dbReference type="EMBL" id="UINC01194612">
    <property type="protein sequence ID" value="SVE10777.1"/>
    <property type="molecule type" value="Genomic_DNA"/>
</dbReference>
<reference evidence="7" key="1">
    <citation type="submission" date="2018-05" db="EMBL/GenBank/DDBJ databases">
        <authorList>
            <person name="Lanie J.A."/>
            <person name="Ng W.-L."/>
            <person name="Kazmierczak K.M."/>
            <person name="Andrzejewski T.M."/>
            <person name="Davidsen T.M."/>
            <person name="Wayne K.J."/>
            <person name="Tettelin H."/>
            <person name="Glass J.I."/>
            <person name="Rusch D."/>
            <person name="Podicherti R."/>
            <person name="Tsui H.-C.T."/>
            <person name="Winkler M.E."/>
        </authorList>
    </citation>
    <scope>NUCLEOTIDE SEQUENCE</scope>
</reference>
<evidence type="ECO:0000256" key="6">
    <source>
        <dbReference type="ARBA" id="ARBA00023239"/>
    </source>
</evidence>
<dbReference type="Gene3D" id="3.60.150.10">
    <property type="entry name" value="Chorismate synthase AroC"/>
    <property type="match status" value="1"/>
</dbReference>
<keyword evidence="5" id="KW-0057">Aromatic amino acid biosynthesis</keyword>
<keyword evidence="4" id="KW-0028">Amino-acid biosynthesis</keyword>
<dbReference type="GO" id="GO:0009423">
    <property type="term" value="P:chorismate biosynthetic process"/>
    <property type="evidence" value="ECO:0007669"/>
    <property type="project" value="UniProtKB-UniPathway"/>
</dbReference>
<evidence type="ECO:0000256" key="3">
    <source>
        <dbReference type="ARBA" id="ARBA00013036"/>
    </source>
</evidence>
<dbReference type="InterPro" id="IPR000453">
    <property type="entry name" value="Chorismate_synth"/>
</dbReference>
<dbReference type="PROSITE" id="PS00789">
    <property type="entry name" value="CHORISMATE_SYNTHASE_3"/>
    <property type="match status" value="1"/>
</dbReference>
<dbReference type="GO" id="GO:0005829">
    <property type="term" value="C:cytosol"/>
    <property type="evidence" value="ECO:0007669"/>
    <property type="project" value="TreeGrafter"/>
</dbReference>